<sequence length="451" mass="52023">MRGKGKGSTRKLDNGKWECIVQSQYINPDSKGLNPKRIKRTGKTEKEAQKNASQALLAWEKDFERTLKNNKVERNRSFGSYMEEFIETEVKQYVSASTYKSYIYTMRANFFNYKISKLSLKSLSTVEFEVFFDALLKKKSEKTVSFPVQLCRRCCDWLVAKSLISENYAMYAKTKRKKRDEYFRAEEDEKRTRKEVFSREDIAKFYHAYKNNMSEYCPAIIIMLETMMRGQELLALTIDDIDFEQNIIHIRSALSERFVDNDKDKGIEKYIKVPKNGKEREIYMTPLAREAVEYIIHQTALKCRDNPQKLLFPSYLKHGKIRSMDAFEIQFKDLCNKLGIDRDVHVSKTGYRSGLNVHALRHTAITIANTAPGANVINTALMAGHTSIRTENIYTHTNIDALKSVQTAGSTVLNIGDNSESKEMRELAEALNKNGIQISDLLKYIDSKQNG</sequence>
<evidence type="ECO:0000256" key="3">
    <source>
        <dbReference type="ARBA" id="ARBA00023172"/>
    </source>
</evidence>
<dbReference type="InterPro" id="IPR013762">
    <property type="entry name" value="Integrase-like_cat_sf"/>
</dbReference>
<dbReference type="Pfam" id="PF00589">
    <property type="entry name" value="Phage_integrase"/>
    <property type="match status" value="1"/>
</dbReference>
<dbReference type="STRING" id="1073376.HMPREF1202_02410"/>
<dbReference type="OrthoDB" id="9801717at2"/>
<accession>V8BQW0</accession>
<dbReference type="InterPro" id="IPR002104">
    <property type="entry name" value="Integrase_catalytic"/>
</dbReference>
<dbReference type="PANTHER" id="PTHR30349:SF41">
    <property type="entry name" value="INTEGRASE_RECOMBINASE PROTEIN MJ0367-RELATED"/>
    <property type="match status" value="1"/>
</dbReference>
<dbReference type="InterPro" id="IPR011010">
    <property type="entry name" value="DNA_brk_join_enz"/>
</dbReference>
<dbReference type="PANTHER" id="PTHR30349">
    <property type="entry name" value="PHAGE INTEGRASE-RELATED"/>
    <property type="match status" value="1"/>
</dbReference>
<dbReference type="InterPro" id="IPR050090">
    <property type="entry name" value="Tyrosine_recombinase_XerCD"/>
</dbReference>
<organism evidence="5 6">
    <name type="scientific">[Ruminococcus] lactaris CC59_002D</name>
    <dbReference type="NCBI Taxonomy" id="1073376"/>
    <lineage>
        <taxon>Bacteria</taxon>
        <taxon>Bacillati</taxon>
        <taxon>Bacillota</taxon>
        <taxon>Clostridia</taxon>
        <taxon>Lachnospirales</taxon>
        <taxon>Lachnospiraceae</taxon>
        <taxon>Mediterraneibacter</taxon>
    </lineage>
</organism>
<comment type="similarity">
    <text evidence="1">Belongs to the 'phage' integrase family.</text>
</comment>
<dbReference type="GO" id="GO:0006310">
    <property type="term" value="P:DNA recombination"/>
    <property type="evidence" value="ECO:0007669"/>
    <property type="project" value="UniProtKB-KW"/>
</dbReference>
<evidence type="ECO:0000256" key="2">
    <source>
        <dbReference type="ARBA" id="ARBA00023125"/>
    </source>
</evidence>
<name>V8BQW0_9FIRM</name>
<proteinExistence type="inferred from homology"/>
<dbReference type="GO" id="GO:0003677">
    <property type="term" value="F:DNA binding"/>
    <property type="evidence" value="ECO:0007669"/>
    <property type="project" value="UniProtKB-KW"/>
</dbReference>
<dbReference type="CDD" id="cd01189">
    <property type="entry name" value="INT_ICEBs1_C_like"/>
    <property type="match status" value="1"/>
</dbReference>
<evidence type="ECO:0000313" key="6">
    <source>
        <dbReference type="Proteomes" id="UP000018683"/>
    </source>
</evidence>
<keyword evidence="2" id="KW-0238">DNA-binding</keyword>
<dbReference type="AlphaFoldDB" id="V8BQW0"/>
<comment type="caution">
    <text evidence="5">The sequence shown here is derived from an EMBL/GenBank/DDBJ whole genome shotgun (WGS) entry which is preliminary data.</text>
</comment>
<dbReference type="InterPro" id="IPR010998">
    <property type="entry name" value="Integrase_recombinase_N"/>
</dbReference>
<evidence type="ECO:0000313" key="5">
    <source>
        <dbReference type="EMBL" id="ETD17172.1"/>
    </source>
</evidence>
<evidence type="ECO:0000256" key="1">
    <source>
        <dbReference type="ARBA" id="ARBA00008857"/>
    </source>
</evidence>
<dbReference type="Gene3D" id="1.10.443.10">
    <property type="entry name" value="Intergrase catalytic core"/>
    <property type="match status" value="1"/>
</dbReference>
<dbReference type="GO" id="GO:0015074">
    <property type="term" value="P:DNA integration"/>
    <property type="evidence" value="ECO:0007669"/>
    <property type="project" value="InterPro"/>
</dbReference>
<dbReference type="Proteomes" id="UP000018683">
    <property type="component" value="Unassembled WGS sequence"/>
</dbReference>
<dbReference type="Gene3D" id="1.10.150.130">
    <property type="match status" value="1"/>
</dbReference>
<reference evidence="5 6" key="1">
    <citation type="submission" date="2013-10" db="EMBL/GenBank/DDBJ databases">
        <title>The Genome Sequence of Ruminococcus lactaris CC59_002D.</title>
        <authorList>
            <consortium name="The Broad Institute Genomics Platform"/>
            <person name="Earl A."/>
            <person name="Allen-Vercoe E."/>
            <person name="Daigneault M."/>
            <person name="Young S.K."/>
            <person name="Zeng Q."/>
            <person name="Gargeya S."/>
            <person name="Fitzgerald M."/>
            <person name="Abouelleil A."/>
            <person name="Alvarado L."/>
            <person name="Chapman S.B."/>
            <person name="Gainer-Dewar J."/>
            <person name="Goldberg J."/>
            <person name="Griggs A."/>
            <person name="Gujja S."/>
            <person name="Hansen M."/>
            <person name="Howarth C."/>
            <person name="Imamovic A."/>
            <person name="Ireland A."/>
            <person name="Larimer J."/>
            <person name="McCowan C."/>
            <person name="Murphy C."/>
            <person name="Pearson M."/>
            <person name="Poon T.W."/>
            <person name="Priest M."/>
            <person name="Roberts A."/>
            <person name="Saif S."/>
            <person name="Shea T."/>
            <person name="Sykes S."/>
            <person name="Wortman J."/>
            <person name="Nusbaum C."/>
            <person name="Birren B."/>
        </authorList>
    </citation>
    <scope>NUCLEOTIDE SEQUENCE [LARGE SCALE GENOMIC DNA]</scope>
    <source>
        <strain evidence="5 6">CC59_002D</strain>
    </source>
</reference>
<keyword evidence="3" id="KW-0233">DNA recombination</keyword>
<gene>
    <name evidence="5" type="ORF">HMPREF1202_02410</name>
</gene>
<evidence type="ECO:0000259" key="4">
    <source>
        <dbReference type="PROSITE" id="PS51898"/>
    </source>
</evidence>
<protein>
    <recommendedName>
        <fullName evidence="4">Tyr recombinase domain-containing protein</fullName>
    </recommendedName>
</protein>
<dbReference type="RefSeq" id="WP_023922957.1">
    <property type="nucleotide sequence ID" value="NZ_KI669410.1"/>
</dbReference>
<feature type="domain" description="Tyr recombinase" evidence="4">
    <location>
        <begin position="192"/>
        <end position="407"/>
    </location>
</feature>
<dbReference type="PATRIC" id="fig|1073376.3.peg.2476"/>
<dbReference type="PROSITE" id="PS51898">
    <property type="entry name" value="TYR_RECOMBINASE"/>
    <property type="match status" value="1"/>
</dbReference>
<dbReference type="EMBL" id="AZJE01000033">
    <property type="protein sequence ID" value="ETD17172.1"/>
    <property type="molecule type" value="Genomic_DNA"/>
</dbReference>
<dbReference type="HOGENOM" id="CLU_609411_0_0_9"/>
<dbReference type="SUPFAM" id="SSF56349">
    <property type="entry name" value="DNA breaking-rejoining enzymes"/>
    <property type="match status" value="1"/>
</dbReference>